<dbReference type="SUPFAM" id="SSF53850">
    <property type="entry name" value="Periplasmic binding protein-like II"/>
    <property type="match status" value="1"/>
</dbReference>
<dbReference type="InterPro" id="IPR036390">
    <property type="entry name" value="WH_DNA-bd_sf"/>
</dbReference>
<dbReference type="PANTHER" id="PTHR30537">
    <property type="entry name" value="HTH-TYPE TRANSCRIPTIONAL REGULATOR"/>
    <property type="match status" value="1"/>
</dbReference>
<evidence type="ECO:0000256" key="1">
    <source>
        <dbReference type="ARBA" id="ARBA00008903"/>
    </source>
</evidence>
<dbReference type="Gene3D" id="3.30.1780.10">
    <property type="entry name" value="ornithine cyclodeaminase, domain 1"/>
    <property type="match status" value="1"/>
</dbReference>
<dbReference type="Pfam" id="PF02423">
    <property type="entry name" value="OCD_Mu_crystall"/>
    <property type="match status" value="1"/>
</dbReference>
<dbReference type="SUPFAM" id="SSF51735">
    <property type="entry name" value="NAD(P)-binding Rossmann-fold domains"/>
    <property type="match status" value="1"/>
</dbReference>
<dbReference type="Gene3D" id="1.10.10.10">
    <property type="entry name" value="Winged helix-like DNA-binding domain superfamily/Winged helix DNA-binding domain"/>
    <property type="match status" value="1"/>
</dbReference>
<protein>
    <submittedName>
        <fullName evidence="7">LysR substrate-binding domain-containing protein</fullName>
    </submittedName>
</protein>
<keyword evidence="3" id="KW-0805">Transcription regulation</keyword>
<gene>
    <name evidence="7" type="ORF">ACFSQT_11210</name>
</gene>
<dbReference type="RefSeq" id="WP_379018495.1">
    <property type="nucleotide sequence ID" value="NZ_JBHUGY010000019.1"/>
</dbReference>
<comment type="caution">
    <text evidence="7">The sequence shown here is derived from an EMBL/GenBank/DDBJ whole genome shotgun (WGS) entry which is preliminary data.</text>
</comment>
<dbReference type="Pfam" id="PF03466">
    <property type="entry name" value="LysR_substrate"/>
    <property type="match status" value="1"/>
</dbReference>
<dbReference type="InterPro" id="IPR036291">
    <property type="entry name" value="NAD(P)-bd_dom_sf"/>
</dbReference>
<name>A0ABW4WAG9_9HYPH</name>
<evidence type="ECO:0000256" key="2">
    <source>
        <dbReference type="ARBA" id="ARBA00009437"/>
    </source>
</evidence>
<dbReference type="InterPro" id="IPR003462">
    <property type="entry name" value="ODC_Mu_crystall"/>
</dbReference>
<dbReference type="InterPro" id="IPR005119">
    <property type="entry name" value="LysR_subst-bd"/>
</dbReference>
<dbReference type="SUPFAM" id="SSF46785">
    <property type="entry name" value="Winged helix' DNA-binding domain"/>
    <property type="match status" value="1"/>
</dbReference>
<dbReference type="Pfam" id="PF00126">
    <property type="entry name" value="HTH_1"/>
    <property type="match status" value="1"/>
</dbReference>
<feature type="domain" description="HTH lysR-type" evidence="6">
    <location>
        <begin position="105"/>
        <end position="162"/>
    </location>
</feature>
<evidence type="ECO:0000256" key="4">
    <source>
        <dbReference type="ARBA" id="ARBA00023125"/>
    </source>
</evidence>
<keyword evidence="5" id="KW-0804">Transcription</keyword>
<evidence type="ECO:0000313" key="7">
    <source>
        <dbReference type="EMBL" id="MFD2053636.1"/>
    </source>
</evidence>
<evidence type="ECO:0000259" key="6">
    <source>
        <dbReference type="PROSITE" id="PS50931"/>
    </source>
</evidence>
<dbReference type="InterPro" id="IPR000847">
    <property type="entry name" value="LysR_HTH_N"/>
</dbReference>
<comment type="similarity">
    <text evidence="1">Belongs to the ornithine cyclodeaminase/mu-crystallin family.</text>
</comment>
<accession>A0ABW4WAG9</accession>
<dbReference type="CDD" id="cd08477">
    <property type="entry name" value="PBP2_CrgA_like_8"/>
    <property type="match status" value="1"/>
</dbReference>
<evidence type="ECO:0000256" key="3">
    <source>
        <dbReference type="ARBA" id="ARBA00023015"/>
    </source>
</evidence>
<dbReference type="InterPro" id="IPR036388">
    <property type="entry name" value="WH-like_DNA-bd_sf"/>
</dbReference>
<evidence type="ECO:0000313" key="8">
    <source>
        <dbReference type="Proteomes" id="UP001597349"/>
    </source>
</evidence>
<dbReference type="PANTHER" id="PTHR30537:SF5">
    <property type="entry name" value="HTH-TYPE TRANSCRIPTIONAL ACTIVATOR TTDR-RELATED"/>
    <property type="match status" value="1"/>
</dbReference>
<dbReference type="InterPro" id="IPR023401">
    <property type="entry name" value="ODC_N"/>
</dbReference>
<dbReference type="Gene3D" id="3.40.190.290">
    <property type="match status" value="1"/>
</dbReference>
<dbReference type="Proteomes" id="UP001597349">
    <property type="component" value="Unassembled WGS sequence"/>
</dbReference>
<organism evidence="7 8">
    <name type="scientific">Mesorhizobium calcicola</name>
    <dbReference type="NCBI Taxonomy" id="1300310"/>
    <lineage>
        <taxon>Bacteria</taxon>
        <taxon>Pseudomonadati</taxon>
        <taxon>Pseudomonadota</taxon>
        <taxon>Alphaproteobacteria</taxon>
        <taxon>Hyphomicrobiales</taxon>
        <taxon>Phyllobacteriaceae</taxon>
        <taxon>Mesorhizobium</taxon>
    </lineage>
</organism>
<dbReference type="EMBL" id="JBHUGY010000019">
    <property type="protein sequence ID" value="MFD2053636.1"/>
    <property type="molecule type" value="Genomic_DNA"/>
</dbReference>
<keyword evidence="8" id="KW-1185">Reference proteome</keyword>
<reference evidence="8" key="1">
    <citation type="journal article" date="2019" name="Int. J. Syst. Evol. Microbiol.">
        <title>The Global Catalogue of Microorganisms (GCM) 10K type strain sequencing project: providing services to taxonomists for standard genome sequencing and annotation.</title>
        <authorList>
            <consortium name="The Broad Institute Genomics Platform"/>
            <consortium name="The Broad Institute Genome Sequencing Center for Infectious Disease"/>
            <person name="Wu L."/>
            <person name="Ma J."/>
        </authorList>
    </citation>
    <scope>NUCLEOTIDE SEQUENCE [LARGE SCALE GENOMIC DNA]</scope>
    <source>
        <strain evidence="8">CGMCC 1.16226</strain>
    </source>
</reference>
<dbReference type="PROSITE" id="PS50931">
    <property type="entry name" value="HTH_LYSR"/>
    <property type="match status" value="1"/>
</dbReference>
<evidence type="ECO:0000256" key="5">
    <source>
        <dbReference type="ARBA" id="ARBA00023163"/>
    </source>
</evidence>
<keyword evidence="4" id="KW-0238">DNA-binding</keyword>
<sequence length="397" mass="43122">MQAIRWRCRPGWRHASDGEDSSTSFEGNIARAIPSHLATIHLFDPETGMPVCVMDGTYITASAHLRLGRALVLRELARRDAKVATGGRRRRAGRPAPQPSAARARLLSSMAVFVKAVEVGSFAAAADVLDLSAPMVGKHVKMLEDHLGVRLINRTTRRQSLTETGQCFYERCKTVLMEVEAAEACVAESRAMPRGRLRVNAPVTFGAHCLAPILPEYLRAYPEVSVDLSLNDRVVDLVEEGYDAVVRVGALSDSSLIARPLAPYRLVACAAPSYLAERGTPSSPMDLGDHECLGFVHWAPRGSWEFKDANGAARTAAIASRLTTNSGQALRAAALAGFGIILQPFALLAGDLEAGRLVQLLCDYEPPSRSMHILFAPDERPGPKLRSFVDFMVQHFG</sequence>
<proteinExistence type="inferred from homology"/>
<comment type="similarity">
    <text evidence="2">Belongs to the LysR transcriptional regulatory family.</text>
</comment>
<dbReference type="InterPro" id="IPR058163">
    <property type="entry name" value="LysR-type_TF_proteobact-type"/>
</dbReference>